<dbReference type="Proteomes" id="UP000178759">
    <property type="component" value="Unassembled WGS sequence"/>
</dbReference>
<dbReference type="AlphaFoldDB" id="A0A1F6AGZ8"/>
<sequence length="111" mass="12446">MPNADSRPGFIQPIQPQDQWTAKLYEKYGFITPPSLEELELKVTQMLEDPLEALSAAEMMLGRRVDAQDKEVTPILFNLGLSGAEKFGLLLIQKTLEANPTGQTAKFKLRK</sequence>
<evidence type="ECO:0000313" key="1">
    <source>
        <dbReference type="EMBL" id="OGG23876.1"/>
    </source>
</evidence>
<comment type="caution">
    <text evidence="1">The sequence shown here is derived from an EMBL/GenBank/DDBJ whole genome shotgun (WGS) entry which is preliminary data.</text>
</comment>
<evidence type="ECO:0000313" key="2">
    <source>
        <dbReference type="Proteomes" id="UP000178759"/>
    </source>
</evidence>
<dbReference type="EMBL" id="MFJV01000001">
    <property type="protein sequence ID" value="OGG23876.1"/>
    <property type="molecule type" value="Genomic_DNA"/>
</dbReference>
<organism evidence="1 2">
    <name type="scientific">Candidatus Gottesmanbacteria bacterium RIFCSPLOWO2_01_FULL_43_11b</name>
    <dbReference type="NCBI Taxonomy" id="1798392"/>
    <lineage>
        <taxon>Bacteria</taxon>
        <taxon>Candidatus Gottesmaniibacteriota</taxon>
    </lineage>
</organism>
<protein>
    <submittedName>
        <fullName evidence="1">Uncharacterized protein</fullName>
    </submittedName>
</protein>
<accession>A0A1F6AGZ8</accession>
<reference evidence="1 2" key="1">
    <citation type="journal article" date="2016" name="Nat. Commun.">
        <title>Thousands of microbial genomes shed light on interconnected biogeochemical processes in an aquifer system.</title>
        <authorList>
            <person name="Anantharaman K."/>
            <person name="Brown C.T."/>
            <person name="Hug L.A."/>
            <person name="Sharon I."/>
            <person name="Castelle C.J."/>
            <person name="Probst A.J."/>
            <person name="Thomas B.C."/>
            <person name="Singh A."/>
            <person name="Wilkins M.J."/>
            <person name="Karaoz U."/>
            <person name="Brodie E.L."/>
            <person name="Williams K.H."/>
            <person name="Hubbard S.S."/>
            <person name="Banfield J.F."/>
        </authorList>
    </citation>
    <scope>NUCLEOTIDE SEQUENCE [LARGE SCALE GENOMIC DNA]</scope>
</reference>
<name>A0A1F6AGZ8_9BACT</name>
<gene>
    <name evidence="1" type="ORF">A3A79_01590</name>
</gene>
<proteinExistence type="predicted"/>
<dbReference type="STRING" id="1798392.A3A79_01590"/>